<dbReference type="NCBIfam" id="TIGR04183">
    <property type="entry name" value="Por_Secre_tail"/>
    <property type="match status" value="1"/>
</dbReference>
<organism evidence="4 5">
    <name type="scientific">Algibacter marinivivus</name>
    <dbReference type="NCBI Taxonomy" id="2100723"/>
    <lineage>
        <taxon>Bacteria</taxon>
        <taxon>Pseudomonadati</taxon>
        <taxon>Bacteroidota</taxon>
        <taxon>Flavobacteriia</taxon>
        <taxon>Flavobacteriales</taxon>
        <taxon>Flavobacteriaceae</taxon>
        <taxon>Algibacter</taxon>
    </lineage>
</organism>
<dbReference type="RefSeq" id="WP_109352457.1">
    <property type="nucleotide sequence ID" value="NZ_QFRI01000001.1"/>
</dbReference>
<evidence type="ECO:0000313" key="4">
    <source>
        <dbReference type="EMBL" id="PWH84454.1"/>
    </source>
</evidence>
<feature type="signal peptide" evidence="2">
    <location>
        <begin position="1"/>
        <end position="23"/>
    </location>
</feature>
<reference evidence="5" key="3">
    <citation type="submission" date="2018-05" db="EMBL/GenBank/DDBJ databases">
        <authorList>
            <person name="Lu D."/>
        </authorList>
    </citation>
    <scope>NUCLEOTIDE SEQUENCE [LARGE SCALE GENOMIC DNA]</scope>
    <source>
        <strain evidence="5">ZY111</strain>
    </source>
</reference>
<dbReference type="Pfam" id="PF18962">
    <property type="entry name" value="Por_Secre_tail"/>
    <property type="match status" value="1"/>
</dbReference>
<dbReference type="Proteomes" id="UP000245375">
    <property type="component" value="Unassembled WGS sequence"/>
</dbReference>
<evidence type="ECO:0000259" key="3">
    <source>
        <dbReference type="Pfam" id="PF18962"/>
    </source>
</evidence>
<accession>A0A2U2X9K1</accession>
<dbReference type="EMBL" id="QFRI01000001">
    <property type="protein sequence ID" value="PWH84454.1"/>
    <property type="molecule type" value="Genomic_DNA"/>
</dbReference>
<reference evidence="5" key="2">
    <citation type="submission" date="2018-05" db="EMBL/GenBank/DDBJ databases">
        <title>Algibacter marinivivus sp. nov., isolated from sample around a algae.</title>
        <authorList>
            <person name="Lu D."/>
        </authorList>
    </citation>
    <scope>NUCLEOTIDE SEQUENCE [LARGE SCALE GENOMIC DNA]</scope>
    <source>
        <strain evidence="5">ZY111</strain>
    </source>
</reference>
<evidence type="ECO:0000256" key="1">
    <source>
        <dbReference type="ARBA" id="ARBA00022729"/>
    </source>
</evidence>
<evidence type="ECO:0000256" key="2">
    <source>
        <dbReference type="SAM" id="SignalP"/>
    </source>
</evidence>
<protein>
    <recommendedName>
        <fullName evidence="3">Secretion system C-terminal sorting domain-containing protein</fullName>
    </recommendedName>
</protein>
<comment type="caution">
    <text evidence="4">The sequence shown here is derived from an EMBL/GenBank/DDBJ whole genome shotgun (WGS) entry which is preliminary data.</text>
</comment>
<name>A0A2U2X9K1_9FLAO</name>
<reference evidence="4 5" key="1">
    <citation type="submission" date="2018-05" db="EMBL/GenBank/DDBJ databases">
        <title>Algibacter marinivivus sp. nov., isolated from sample around a algae.</title>
        <authorList>
            <person name="Zhong X."/>
        </authorList>
    </citation>
    <scope>NUCLEOTIDE SEQUENCE [LARGE SCALE GENOMIC DNA]</scope>
    <source>
        <strain evidence="4 5">ZY111</strain>
    </source>
</reference>
<feature type="domain" description="Secretion system C-terminal sorting" evidence="3">
    <location>
        <begin position="219"/>
        <end position="286"/>
    </location>
</feature>
<feature type="chain" id="PRO_5015743714" description="Secretion system C-terminal sorting domain-containing protein" evidence="2">
    <location>
        <begin position="24"/>
        <end position="288"/>
    </location>
</feature>
<keyword evidence="1 2" id="KW-0732">Signal</keyword>
<proteinExistence type="predicted"/>
<sequence>MKKITLKISAFLLFATFALQVQGQACPEIYTADGVYKISTCGLTPELYMTINASSGQLEWAAEETGALEATQNWTIQDHGLPASGGYIQVTANLTPGPGDFTLIVDQTTLDATGSDPEIQINVRPGLPIIDAADPNYGWDQFQRRRESGWGGPGNNALFAKPSPTSGALQGNLRYRDAPSAAGDPVLFQSPGSITAMRMVLVSLLSTEDFDTSSIFISNPVNDELSIKGLTANVKQVSVYSLLGKEVISTEVNDKSELNIDVSALSTGMYLVKMQGEKGSYTKKIVKQ</sequence>
<gene>
    <name evidence="4" type="ORF">DIS18_07990</name>
</gene>
<dbReference type="AlphaFoldDB" id="A0A2U2X9K1"/>
<evidence type="ECO:0000313" key="5">
    <source>
        <dbReference type="Proteomes" id="UP000245375"/>
    </source>
</evidence>
<dbReference type="OrthoDB" id="977776at2"/>
<keyword evidence="5" id="KW-1185">Reference proteome</keyword>
<dbReference type="InterPro" id="IPR026444">
    <property type="entry name" value="Secre_tail"/>
</dbReference>